<dbReference type="AlphaFoldDB" id="A0AAV2GFS7"/>
<protein>
    <submittedName>
        <fullName evidence="2">Uncharacterized protein</fullName>
    </submittedName>
</protein>
<sequence length="207" mass="22595">MKCEHTTRELATSSNTTEENIETTRPETTLTLAAKEPETLYDSEEEAAARSSVAAASVGKTVEKKNKTRPRFEVLNLGQVEGETSDTSHAKKAQSKSAPPAGQVVNNDSHLKVPQEKEKVMDKGKQSGRLEKNIVPDTVPTRQTMQTMQDVRMEEPADLEQTLNRQTKPPDPTTLAAESRTPSEKINAVRDGQSRDGAGNISPLGDQ</sequence>
<gene>
    <name evidence="2" type="ORF">LTRI10_LOCUS48828</name>
</gene>
<dbReference type="EMBL" id="OZ034821">
    <property type="protein sequence ID" value="CAL1409321.1"/>
    <property type="molecule type" value="Genomic_DNA"/>
</dbReference>
<organism evidence="2 3">
    <name type="scientific">Linum trigynum</name>
    <dbReference type="NCBI Taxonomy" id="586398"/>
    <lineage>
        <taxon>Eukaryota</taxon>
        <taxon>Viridiplantae</taxon>
        <taxon>Streptophyta</taxon>
        <taxon>Embryophyta</taxon>
        <taxon>Tracheophyta</taxon>
        <taxon>Spermatophyta</taxon>
        <taxon>Magnoliopsida</taxon>
        <taxon>eudicotyledons</taxon>
        <taxon>Gunneridae</taxon>
        <taxon>Pentapetalae</taxon>
        <taxon>rosids</taxon>
        <taxon>fabids</taxon>
        <taxon>Malpighiales</taxon>
        <taxon>Linaceae</taxon>
        <taxon>Linum</taxon>
    </lineage>
</organism>
<feature type="region of interest" description="Disordered" evidence="1">
    <location>
        <begin position="155"/>
        <end position="207"/>
    </location>
</feature>
<evidence type="ECO:0000313" key="3">
    <source>
        <dbReference type="Proteomes" id="UP001497516"/>
    </source>
</evidence>
<feature type="compositionally biased region" description="Basic and acidic residues" evidence="1">
    <location>
        <begin position="109"/>
        <end position="134"/>
    </location>
</feature>
<evidence type="ECO:0000313" key="2">
    <source>
        <dbReference type="EMBL" id="CAL1409321.1"/>
    </source>
</evidence>
<name>A0AAV2GFS7_9ROSI</name>
<reference evidence="2 3" key="1">
    <citation type="submission" date="2024-04" db="EMBL/GenBank/DDBJ databases">
        <authorList>
            <person name="Fracassetti M."/>
        </authorList>
    </citation>
    <scope>NUCLEOTIDE SEQUENCE [LARGE SCALE GENOMIC DNA]</scope>
</reference>
<feature type="compositionally biased region" description="Low complexity" evidence="1">
    <location>
        <begin position="49"/>
        <end position="58"/>
    </location>
</feature>
<accession>A0AAV2GFS7</accession>
<keyword evidence="3" id="KW-1185">Reference proteome</keyword>
<evidence type="ECO:0000256" key="1">
    <source>
        <dbReference type="SAM" id="MobiDB-lite"/>
    </source>
</evidence>
<feature type="region of interest" description="Disordered" evidence="1">
    <location>
        <begin position="1"/>
        <end position="143"/>
    </location>
</feature>
<proteinExistence type="predicted"/>
<dbReference type="Proteomes" id="UP001497516">
    <property type="component" value="Chromosome 8"/>
</dbReference>